<dbReference type="AlphaFoldDB" id="A0A0E0BF79"/>
<protein>
    <submittedName>
        <fullName evidence="2">Uncharacterized protein</fullName>
    </submittedName>
</protein>
<evidence type="ECO:0000313" key="3">
    <source>
        <dbReference type="Proteomes" id="UP000026961"/>
    </source>
</evidence>
<keyword evidence="3" id="KW-1185">Reference proteome</keyword>
<dbReference type="Gramene" id="OGLUM11G02530.1">
    <property type="protein sequence ID" value="OGLUM11G02530.1"/>
    <property type="gene ID" value="OGLUM11G02530"/>
</dbReference>
<dbReference type="Proteomes" id="UP000026961">
    <property type="component" value="Chromosome 11"/>
</dbReference>
<reference evidence="2" key="1">
    <citation type="submission" date="2015-04" db="UniProtKB">
        <authorList>
            <consortium name="EnsemblPlants"/>
        </authorList>
    </citation>
    <scope>IDENTIFICATION</scope>
</reference>
<dbReference type="EnsemblPlants" id="OGLUM11G02530.1">
    <property type="protein sequence ID" value="OGLUM11G02530.1"/>
    <property type="gene ID" value="OGLUM11G02530"/>
</dbReference>
<accession>A0A0E0BF79</accession>
<evidence type="ECO:0000256" key="1">
    <source>
        <dbReference type="SAM" id="MobiDB-lite"/>
    </source>
</evidence>
<feature type="compositionally biased region" description="Low complexity" evidence="1">
    <location>
        <begin position="129"/>
        <end position="148"/>
    </location>
</feature>
<dbReference type="HOGENOM" id="CLU_1172245_0_0_1"/>
<proteinExistence type="predicted"/>
<evidence type="ECO:0000313" key="2">
    <source>
        <dbReference type="EnsemblPlants" id="OGLUM11G02530.1"/>
    </source>
</evidence>
<feature type="region of interest" description="Disordered" evidence="1">
    <location>
        <begin position="18"/>
        <end position="170"/>
    </location>
</feature>
<reference evidence="2" key="2">
    <citation type="submission" date="2018-05" db="EMBL/GenBank/DDBJ databases">
        <title>OgluRS3 (Oryza glumaepatula Reference Sequence Version 3).</title>
        <authorList>
            <person name="Zhang J."/>
            <person name="Kudrna D."/>
            <person name="Lee S."/>
            <person name="Talag J."/>
            <person name="Welchert J."/>
            <person name="Wing R.A."/>
        </authorList>
    </citation>
    <scope>NUCLEOTIDE SEQUENCE [LARGE SCALE GENOMIC DNA]</scope>
</reference>
<organism evidence="2">
    <name type="scientific">Oryza glumipatula</name>
    <dbReference type="NCBI Taxonomy" id="40148"/>
    <lineage>
        <taxon>Eukaryota</taxon>
        <taxon>Viridiplantae</taxon>
        <taxon>Streptophyta</taxon>
        <taxon>Embryophyta</taxon>
        <taxon>Tracheophyta</taxon>
        <taxon>Spermatophyta</taxon>
        <taxon>Magnoliopsida</taxon>
        <taxon>Liliopsida</taxon>
        <taxon>Poales</taxon>
        <taxon>Poaceae</taxon>
        <taxon>BOP clade</taxon>
        <taxon>Oryzoideae</taxon>
        <taxon>Oryzeae</taxon>
        <taxon>Oryzinae</taxon>
        <taxon>Oryza</taxon>
    </lineage>
</organism>
<name>A0A0E0BF79_9ORYZ</name>
<sequence>MSEGKTVSLLPSQKVLTWPGVEPVTKKPVWRPPEVAADQGMWRPPEVGADQGRRSSRRNNMSSDIDSLVEGEDGGEESRNDRSWVRTPSATHFSAERTMSLRGGGESAGSDSPCRREEAKSRTPRPQPGSAGERSAAASAEMSSRGGSKSCGGDSLQPGEAGEHGVAPSAAAVEISSEVAKVRGQAATPYSAAPFDESMLVQHSTGKAMGNREADVAAVGLGPKNSGLKICPARSLE</sequence>